<proteinExistence type="predicted"/>
<organism evidence="1 2">
    <name type="scientific">Nocardioides marinquilinus</name>
    <dbReference type="NCBI Taxonomy" id="1210400"/>
    <lineage>
        <taxon>Bacteria</taxon>
        <taxon>Bacillati</taxon>
        <taxon>Actinomycetota</taxon>
        <taxon>Actinomycetes</taxon>
        <taxon>Propionibacteriales</taxon>
        <taxon>Nocardioidaceae</taxon>
        <taxon>Nocardioides</taxon>
    </lineage>
</organism>
<reference evidence="2" key="1">
    <citation type="journal article" date="2019" name="Int. J. Syst. Evol. Microbiol.">
        <title>The Global Catalogue of Microorganisms (GCM) 10K type strain sequencing project: providing services to taxonomists for standard genome sequencing and annotation.</title>
        <authorList>
            <consortium name="The Broad Institute Genomics Platform"/>
            <consortium name="The Broad Institute Genome Sequencing Center for Infectious Disease"/>
            <person name="Wu L."/>
            <person name="Ma J."/>
        </authorList>
    </citation>
    <scope>NUCLEOTIDE SEQUENCE [LARGE SCALE GENOMIC DNA]</scope>
    <source>
        <strain evidence="2">JCM 18459</strain>
    </source>
</reference>
<evidence type="ECO:0000313" key="2">
    <source>
        <dbReference type="Proteomes" id="UP001500221"/>
    </source>
</evidence>
<gene>
    <name evidence="1" type="ORF">GCM10023340_04020</name>
</gene>
<dbReference type="Proteomes" id="UP001500221">
    <property type="component" value="Unassembled WGS sequence"/>
</dbReference>
<sequence length="112" mass="12415">MQLLVELDHGAAGAQVPGARAERRLLIRPAQLAVEPHDQLGRVVVEVAETWRRRTWTRRQATPFELVGKDGRAGTGANHGSMMRPCLSRVENIPKNPVVERDHRPELSVVAA</sequence>
<protein>
    <submittedName>
        <fullName evidence="1">Uncharacterized protein</fullName>
    </submittedName>
</protein>
<keyword evidence="2" id="KW-1185">Reference proteome</keyword>
<evidence type="ECO:0000313" key="1">
    <source>
        <dbReference type="EMBL" id="GAA5141770.1"/>
    </source>
</evidence>
<comment type="caution">
    <text evidence="1">The sequence shown here is derived from an EMBL/GenBank/DDBJ whole genome shotgun (WGS) entry which is preliminary data.</text>
</comment>
<dbReference type="EMBL" id="BAABKG010000001">
    <property type="protein sequence ID" value="GAA5141770.1"/>
    <property type="molecule type" value="Genomic_DNA"/>
</dbReference>
<accession>A0ABP9P6T6</accession>
<name>A0ABP9P6T6_9ACTN</name>